<evidence type="ECO:0000313" key="10">
    <source>
        <dbReference type="EMBL" id="CBI08748.1"/>
    </source>
</evidence>
<gene>
    <name evidence="10" type="ORF">CARN6_2250</name>
</gene>
<dbReference type="EC" id="2.7.1.148" evidence="2"/>
<dbReference type="GO" id="GO:0050515">
    <property type="term" value="F:4-(cytidine 5'-diphospho)-2-C-methyl-D-erythritol kinase activity"/>
    <property type="evidence" value="ECO:0007669"/>
    <property type="project" value="UniProtKB-EC"/>
</dbReference>
<dbReference type="InterPro" id="IPR004424">
    <property type="entry name" value="IspE"/>
</dbReference>
<evidence type="ECO:0000256" key="3">
    <source>
        <dbReference type="ARBA" id="ARBA00022679"/>
    </source>
</evidence>
<organism evidence="10">
    <name type="scientific">mine drainage metagenome</name>
    <dbReference type="NCBI Taxonomy" id="410659"/>
    <lineage>
        <taxon>unclassified sequences</taxon>
        <taxon>metagenomes</taxon>
        <taxon>ecological metagenomes</taxon>
    </lineage>
</organism>
<proteinExistence type="inferred from homology"/>
<sequence>MATTVRSHAKINLGLALGAPRADGFHGLVTLYQTLEAHDRVTVSAHRTGHTATTIRLTSNNALVPTDERNTAWKMVALALRSLGIEAEVAIHIEKRLPVQGGLGAGSANAVAALVGLEKEFAVAATPGWGAERLRLAEAVGSDVPLFLVGGTVLGLDRGQQVVPVEEIEPTWCVVATPEVGVSTPQAFRDWDALCASQSQETAKTLTGEAGEDRLIELSRVLASALSGAASFAGVASQEVGEWTGSSGVFAVGEDLAGPKVSALVRTGIGNDFERVVFRQHPFLSEIKHVLLSPGFPEAAIYASLSGSGSSLFGLYRGQRDAEAARERLRAAGVASFVTRTLPRRDYWREMLQK</sequence>
<feature type="domain" description="GHMP kinase N-terminal" evidence="8">
    <location>
        <begin position="70"/>
        <end position="151"/>
    </location>
</feature>
<dbReference type="Pfam" id="PF08544">
    <property type="entry name" value="GHMP_kinases_C"/>
    <property type="match status" value="1"/>
</dbReference>
<dbReference type="PANTHER" id="PTHR43527">
    <property type="entry name" value="4-DIPHOSPHOCYTIDYL-2-C-METHYL-D-ERYTHRITOL KINASE, CHLOROPLASTIC"/>
    <property type="match status" value="1"/>
</dbReference>
<keyword evidence="5 10" id="KW-0418">Kinase</keyword>
<dbReference type="InterPro" id="IPR036554">
    <property type="entry name" value="GHMP_kinase_C_sf"/>
</dbReference>
<keyword evidence="6" id="KW-0067">ATP-binding</keyword>
<protein>
    <recommendedName>
        <fullName evidence="2">4-(cytidine 5'-diphospho)-2-C-methyl-D-erythritol kinase</fullName>
        <ecNumber evidence="2">2.7.1.148</ecNumber>
    </recommendedName>
    <alternativeName>
        <fullName evidence="7">4-(cytidine-5'-diphospho)-2-C-methyl-D-erythritol kinase</fullName>
    </alternativeName>
</protein>
<dbReference type="InterPro" id="IPR014721">
    <property type="entry name" value="Ribsml_uS5_D2-typ_fold_subgr"/>
</dbReference>
<evidence type="ECO:0000256" key="7">
    <source>
        <dbReference type="ARBA" id="ARBA00032554"/>
    </source>
</evidence>
<dbReference type="InterPro" id="IPR013750">
    <property type="entry name" value="GHMP_kinase_C_dom"/>
</dbReference>
<dbReference type="Gene3D" id="3.30.70.890">
    <property type="entry name" value="GHMP kinase, C-terminal domain"/>
    <property type="match status" value="1"/>
</dbReference>
<evidence type="ECO:0000259" key="9">
    <source>
        <dbReference type="Pfam" id="PF08544"/>
    </source>
</evidence>
<dbReference type="SUPFAM" id="SSF54211">
    <property type="entry name" value="Ribosomal protein S5 domain 2-like"/>
    <property type="match status" value="1"/>
</dbReference>
<comment type="similarity">
    <text evidence="1">Belongs to the GHMP kinase family. IspE subfamily.</text>
</comment>
<dbReference type="AlphaFoldDB" id="E6QNC7"/>
<evidence type="ECO:0000256" key="2">
    <source>
        <dbReference type="ARBA" id="ARBA00012052"/>
    </source>
</evidence>
<keyword evidence="3 10" id="KW-0808">Transferase</keyword>
<dbReference type="Gene3D" id="3.30.230.10">
    <property type="match status" value="1"/>
</dbReference>
<dbReference type="EMBL" id="CABQ01000263">
    <property type="protein sequence ID" value="CBI08748.1"/>
    <property type="molecule type" value="Genomic_DNA"/>
</dbReference>
<accession>E6QNC7</accession>
<dbReference type="InterPro" id="IPR006204">
    <property type="entry name" value="GHMP_kinase_N_dom"/>
</dbReference>
<dbReference type="SUPFAM" id="SSF55060">
    <property type="entry name" value="GHMP Kinase, C-terminal domain"/>
    <property type="match status" value="1"/>
</dbReference>
<evidence type="ECO:0000256" key="4">
    <source>
        <dbReference type="ARBA" id="ARBA00022741"/>
    </source>
</evidence>
<dbReference type="Pfam" id="PF00288">
    <property type="entry name" value="GHMP_kinases_N"/>
    <property type="match status" value="1"/>
</dbReference>
<dbReference type="GO" id="GO:0016114">
    <property type="term" value="P:terpenoid biosynthetic process"/>
    <property type="evidence" value="ECO:0007669"/>
    <property type="project" value="InterPro"/>
</dbReference>
<name>E6QNC7_9ZZZZ</name>
<evidence type="ECO:0000256" key="5">
    <source>
        <dbReference type="ARBA" id="ARBA00022777"/>
    </source>
</evidence>
<reference evidence="10" key="1">
    <citation type="submission" date="2009-10" db="EMBL/GenBank/DDBJ databases">
        <title>Diversity of trophic interactions inside an arsenic-rich microbial ecosystem.</title>
        <authorList>
            <person name="Bertin P.N."/>
            <person name="Heinrich-Salmeron A."/>
            <person name="Pelletier E."/>
            <person name="Goulhen-Chollet F."/>
            <person name="Arsene-Ploetze F."/>
            <person name="Gallien S."/>
            <person name="Calteau A."/>
            <person name="Vallenet D."/>
            <person name="Casiot C."/>
            <person name="Chane-Woon-Ming B."/>
            <person name="Giloteaux L."/>
            <person name="Barakat M."/>
            <person name="Bonnefoy V."/>
            <person name="Bruneel O."/>
            <person name="Chandler M."/>
            <person name="Cleiss J."/>
            <person name="Duran R."/>
            <person name="Elbaz-Poulichet F."/>
            <person name="Fonknechten N."/>
            <person name="Lauga B."/>
            <person name="Mornico D."/>
            <person name="Ortet P."/>
            <person name="Schaeffer C."/>
            <person name="Siguier P."/>
            <person name="Alexander Thil Smith A."/>
            <person name="Van Dorsselaer A."/>
            <person name="Weissenbach J."/>
            <person name="Medigue C."/>
            <person name="Le Paslier D."/>
        </authorList>
    </citation>
    <scope>NUCLEOTIDE SEQUENCE</scope>
</reference>
<dbReference type="InterPro" id="IPR020568">
    <property type="entry name" value="Ribosomal_Su5_D2-typ_SF"/>
</dbReference>
<evidence type="ECO:0000259" key="8">
    <source>
        <dbReference type="Pfam" id="PF00288"/>
    </source>
</evidence>
<evidence type="ECO:0000256" key="6">
    <source>
        <dbReference type="ARBA" id="ARBA00022840"/>
    </source>
</evidence>
<dbReference type="PANTHER" id="PTHR43527:SF2">
    <property type="entry name" value="4-DIPHOSPHOCYTIDYL-2-C-METHYL-D-ERYTHRITOL KINASE, CHLOROPLASTIC"/>
    <property type="match status" value="1"/>
</dbReference>
<keyword evidence="4" id="KW-0547">Nucleotide-binding</keyword>
<comment type="caution">
    <text evidence="10">The sequence shown here is derived from an EMBL/GenBank/DDBJ whole genome shotgun (WGS) entry which is preliminary data.</text>
</comment>
<evidence type="ECO:0000256" key="1">
    <source>
        <dbReference type="ARBA" id="ARBA00009684"/>
    </source>
</evidence>
<feature type="domain" description="GHMP kinase C-terminal" evidence="9">
    <location>
        <begin position="271"/>
        <end position="334"/>
    </location>
</feature>
<dbReference type="GO" id="GO:0005524">
    <property type="term" value="F:ATP binding"/>
    <property type="evidence" value="ECO:0007669"/>
    <property type="project" value="UniProtKB-KW"/>
</dbReference>
<dbReference type="HAMAP" id="MF_00061">
    <property type="entry name" value="IspE"/>
    <property type="match status" value="1"/>
</dbReference>